<name>A0A2P2QY18_RHIMU</name>
<evidence type="ECO:0000313" key="1">
    <source>
        <dbReference type="EMBL" id="MBX71764.1"/>
    </source>
</evidence>
<organism evidence="1">
    <name type="scientific">Rhizophora mucronata</name>
    <name type="common">Asiatic mangrove</name>
    <dbReference type="NCBI Taxonomy" id="61149"/>
    <lineage>
        <taxon>Eukaryota</taxon>
        <taxon>Viridiplantae</taxon>
        <taxon>Streptophyta</taxon>
        <taxon>Embryophyta</taxon>
        <taxon>Tracheophyta</taxon>
        <taxon>Spermatophyta</taxon>
        <taxon>Magnoliopsida</taxon>
        <taxon>eudicotyledons</taxon>
        <taxon>Gunneridae</taxon>
        <taxon>Pentapetalae</taxon>
        <taxon>rosids</taxon>
        <taxon>fabids</taxon>
        <taxon>Malpighiales</taxon>
        <taxon>Rhizophoraceae</taxon>
        <taxon>Rhizophora</taxon>
    </lineage>
</organism>
<proteinExistence type="predicted"/>
<reference evidence="1" key="1">
    <citation type="submission" date="2018-02" db="EMBL/GenBank/DDBJ databases">
        <title>Rhizophora mucronata_Transcriptome.</title>
        <authorList>
            <person name="Meera S.P."/>
            <person name="Sreeshan A."/>
            <person name="Augustine A."/>
        </authorList>
    </citation>
    <scope>NUCLEOTIDE SEQUENCE</scope>
    <source>
        <tissue evidence="1">Leaf</tissue>
    </source>
</reference>
<accession>A0A2P2QY18</accession>
<sequence length="27" mass="3160">MRNTLSALRLALKFFCSVIFINLSKSW</sequence>
<dbReference type="EMBL" id="GGEC01091280">
    <property type="protein sequence ID" value="MBX71764.1"/>
    <property type="molecule type" value="Transcribed_RNA"/>
</dbReference>
<dbReference type="AlphaFoldDB" id="A0A2P2QY18"/>
<protein>
    <submittedName>
        <fullName evidence="1">Uncharacterized protein</fullName>
    </submittedName>
</protein>